<gene>
    <name evidence="3" type="ORF">B0H16DRAFT_1714163</name>
</gene>
<proteinExistence type="predicted"/>
<dbReference type="Proteomes" id="UP001215598">
    <property type="component" value="Unassembled WGS sequence"/>
</dbReference>
<feature type="region of interest" description="Disordered" evidence="1">
    <location>
        <begin position="108"/>
        <end position="134"/>
    </location>
</feature>
<keyword evidence="2" id="KW-0812">Transmembrane</keyword>
<evidence type="ECO:0000313" key="3">
    <source>
        <dbReference type="EMBL" id="KAJ7773268.1"/>
    </source>
</evidence>
<keyword evidence="4" id="KW-1185">Reference proteome</keyword>
<feature type="region of interest" description="Disordered" evidence="1">
    <location>
        <begin position="157"/>
        <end position="256"/>
    </location>
</feature>
<organism evidence="3 4">
    <name type="scientific">Mycena metata</name>
    <dbReference type="NCBI Taxonomy" id="1033252"/>
    <lineage>
        <taxon>Eukaryota</taxon>
        <taxon>Fungi</taxon>
        <taxon>Dikarya</taxon>
        <taxon>Basidiomycota</taxon>
        <taxon>Agaricomycotina</taxon>
        <taxon>Agaricomycetes</taxon>
        <taxon>Agaricomycetidae</taxon>
        <taxon>Agaricales</taxon>
        <taxon>Marasmiineae</taxon>
        <taxon>Mycenaceae</taxon>
        <taxon>Mycena</taxon>
    </lineage>
</organism>
<reference evidence="3" key="1">
    <citation type="submission" date="2023-03" db="EMBL/GenBank/DDBJ databases">
        <title>Massive genome expansion in bonnet fungi (Mycena s.s.) driven by repeated elements and novel gene families across ecological guilds.</title>
        <authorList>
            <consortium name="Lawrence Berkeley National Laboratory"/>
            <person name="Harder C.B."/>
            <person name="Miyauchi S."/>
            <person name="Viragh M."/>
            <person name="Kuo A."/>
            <person name="Thoen E."/>
            <person name="Andreopoulos B."/>
            <person name="Lu D."/>
            <person name="Skrede I."/>
            <person name="Drula E."/>
            <person name="Henrissat B."/>
            <person name="Morin E."/>
            <person name="Kohler A."/>
            <person name="Barry K."/>
            <person name="LaButti K."/>
            <person name="Morin E."/>
            <person name="Salamov A."/>
            <person name="Lipzen A."/>
            <person name="Mereny Z."/>
            <person name="Hegedus B."/>
            <person name="Baldrian P."/>
            <person name="Stursova M."/>
            <person name="Weitz H."/>
            <person name="Taylor A."/>
            <person name="Grigoriev I.V."/>
            <person name="Nagy L.G."/>
            <person name="Martin F."/>
            <person name="Kauserud H."/>
        </authorList>
    </citation>
    <scope>NUCLEOTIDE SEQUENCE</scope>
    <source>
        <strain evidence="3">CBHHK182m</strain>
    </source>
</reference>
<sequence>MLSPRDLVYSLFGAPLILDVGPTVNGEMIRVRVQPVNTISVTALVISLLLFIGFMYIYLYPLLRDRRARNAAKRARARSDAEQVGTRMDEEEKSSLLSWLHVRSRDRFSTAHGSPDPIQSPKSTSPILVPPTLRRQPSSFARGSLIPHLSPVAIASPPPAYASQPSTPVPHFHFPSPLGSPHSNTSSSSSRSPSRSRLSSPAMPASAAPGPTPSRRVSATQRVQFDPRTIPSRARSASPALQGRSRSETAPSSPILAVRPVTAPRSVSANTLHPVNPDLHTPSRARVYAAGDSNVRRVARPRESTGLGGIGLAERGRLLTRNPGSWTPVGGNGRVGPPF</sequence>
<accession>A0AAD7JWJ2</accession>
<evidence type="ECO:0000256" key="2">
    <source>
        <dbReference type="SAM" id="Phobius"/>
    </source>
</evidence>
<protein>
    <submittedName>
        <fullName evidence="3">Uncharacterized protein</fullName>
    </submittedName>
</protein>
<comment type="caution">
    <text evidence="3">The sequence shown here is derived from an EMBL/GenBank/DDBJ whole genome shotgun (WGS) entry which is preliminary data.</text>
</comment>
<keyword evidence="2" id="KW-0472">Membrane</keyword>
<dbReference type="AlphaFoldDB" id="A0AAD7JWJ2"/>
<feature type="compositionally biased region" description="Low complexity" evidence="1">
    <location>
        <begin position="157"/>
        <end position="166"/>
    </location>
</feature>
<feature type="compositionally biased region" description="Low complexity" evidence="1">
    <location>
        <begin position="176"/>
        <end position="216"/>
    </location>
</feature>
<feature type="transmembrane region" description="Helical" evidence="2">
    <location>
        <begin position="36"/>
        <end position="59"/>
    </location>
</feature>
<evidence type="ECO:0000313" key="4">
    <source>
        <dbReference type="Proteomes" id="UP001215598"/>
    </source>
</evidence>
<dbReference type="EMBL" id="JARKIB010000013">
    <property type="protein sequence ID" value="KAJ7773268.1"/>
    <property type="molecule type" value="Genomic_DNA"/>
</dbReference>
<name>A0AAD7JWJ2_9AGAR</name>
<evidence type="ECO:0000256" key="1">
    <source>
        <dbReference type="SAM" id="MobiDB-lite"/>
    </source>
</evidence>
<keyword evidence="2" id="KW-1133">Transmembrane helix</keyword>